<comment type="caution">
    <text evidence="1">The sequence shown here is derived from an EMBL/GenBank/DDBJ whole genome shotgun (WGS) entry which is preliminary data.</text>
</comment>
<dbReference type="Proteomes" id="UP000007813">
    <property type="component" value="Unassembled WGS sequence"/>
</dbReference>
<evidence type="ECO:0000313" key="1">
    <source>
        <dbReference type="EMBL" id="EJN57551.1"/>
    </source>
</evidence>
<accession>J3JDJ8</accession>
<dbReference type="InterPro" id="IPR045920">
    <property type="entry name" value="DUF6339"/>
</dbReference>
<dbReference type="eggNOG" id="arCOG14370">
    <property type="taxonomic scope" value="Archaea"/>
</dbReference>
<dbReference type="Pfam" id="PF19866">
    <property type="entry name" value="DUF6339"/>
    <property type="match status" value="1"/>
</dbReference>
<protein>
    <submittedName>
        <fullName evidence="1">Uncharacterized protein</fullName>
    </submittedName>
</protein>
<sequence length="231" mass="26523">MELTAGGRGLVSEAFLNDEATLTEEDLGPYLQHTGIEVDLTPLTDEIERIKRDHEANDAKIDQRLAPEIHQALDLSRREASIDGIWHYLTIIEYPEFVHHRWKGTSDIRGKFLDGGTNIYSNALHRLWWIAEITCEGDDYHRTREIFEMQELANDIADRWFARYQPVTYACVDVLKKEEIEDFAPANTKIVSNATKELRERLSVTCAEGLTYEDAKALVKEIRTNTVDDLS</sequence>
<organism evidence="1 2">
    <name type="scientific">Halogranum salarium B-1</name>
    <dbReference type="NCBI Taxonomy" id="1210908"/>
    <lineage>
        <taxon>Archaea</taxon>
        <taxon>Methanobacteriati</taxon>
        <taxon>Methanobacteriota</taxon>
        <taxon>Stenosarchaea group</taxon>
        <taxon>Halobacteria</taxon>
        <taxon>Halobacteriales</taxon>
        <taxon>Haloferacaceae</taxon>
    </lineage>
</organism>
<dbReference type="EMBL" id="ALJD01000012">
    <property type="protein sequence ID" value="EJN57551.1"/>
    <property type="molecule type" value="Genomic_DNA"/>
</dbReference>
<proteinExistence type="predicted"/>
<name>J3JDJ8_9EURY</name>
<dbReference type="AlphaFoldDB" id="J3JDJ8"/>
<gene>
    <name evidence="1" type="ORF">HSB1_39120</name>
</gene>
<evidence type="ECO:0000313" key="2">
    <source>
        <dbReference type="Proteomes" id="UP000007813"/>
    </source>
</evidence>
<reference evidence="1 2" key="1">
    <citation type="journal article" date="2012" name="J. Bacteriol.">
        <title>Draft Genome Sequence of the Extremely Halophilic Archaeon Halogranum salarium B-1T.</title>
        <authorList>
            <person name="Kim K.K."/>
            <person name="Lee K.C."/>
            <person name="Lee J.S."/>
        </authorList>
    </citation>
    <scope>NUCLEOTIDE SEQUENCE [LARGE SCALE GENOMIC DNA]</scope>
    <source>
        <strain evidence="1 2">B-1</strain>
    </source>
</reference>